<keyword evidence="6" id="KW-1185">Reference proteome</keyword>
<dbReference type="PANTHER" id="PTHR11245:SF6">
    <property type="entry name" value="DUF19 DOMAIN-CONTAINING PROTEIN"/>
    <property type="match status" value="1"/>
</dbReference>
<sequence length="169" mass="18561">SCSNPAENTCTFYPDCLEKKVSCGTSGYPIGYGLKYCNKFTSANAKFSSRGKAWITKTMLCLQNNLVPYATGEKSTTCANLKEFAFGTHPGCYVSSGVCALPPSDWEVVISTVSLKELFGSIDALKATLQTAGNCVEFYQWLIERGIVKLVDKVEDVAKDIWKKVTDFF</sequence>
<comment type="caution">
    <text evidence="5">The sequence shown here is derived from an EMBL/GenBank/DDBJ whole genome shotgun (WGS) entry which is preliminary data.</text>
</comment>
<comment type="subunit">
    <text evidence="2">Homodimer; disulfide-linked.</text>
</comment>
<name>A0A7C8M407_9PLEO</name>
<keyword evidence="4" id="KW-1015">Disulfide bond</keyword>
<dbReference type="Pfam" id="PF03298">
    <property type="entry name" value="Stanniocalcin"/>
    <property type="match status" value="1"/>
</dbReference>
<dbReference type="InterPro" id="IPR004978">
    <property type="entry name" value="Stanniocalcin"/>
</dbReference>
<gene>
    <name evidence="5" type="ORF">BDV95DRAFT_502127</name>
</gene>
<proteinExistence type="inferred from homology"/>
<keyword evidence="3" id="KW-0372">Hormone</keyword>
<evidence type="ECO:0000256" key="4">
    <source>
        <dbReference type="ARBA" id="ARBA00023157"/>
    </source>
</evidence>
<dbReference type="GO" id="GO:0005179">
    <property type="term" value="F:hormone activity"/>
    <property type="evidence" value="ECO:0007669"/>
    <property type="project" value="UniProtKB-KW"/>
</dbReference>
<dbReference type="EMBL" id="JAADJZ010000022">
    <property type="protein sequence ID" value="KAF2867599.1"/>
    <property type="molecule type" value="Genomic_DNA"/>
</dbReference>
<reference evidence="5 6" key="1">
    <citation type="submission" date="2020-01" db="EMBL/GenBank/DDBJ databases">
        <authorList>
            <consortium name="DOE Joint Genome Institute"/>
            <person name="Haridas S."/>
            <person name="Albert R."/>
            <person name="Binder M."/>
            <person name="Bloem J."/>
            <person name="Labutti K."/>
            <person name="Salamov A."/>
            <person name="Andreopoulos B."/>
            <person name="Baker S.E."/>
            <person name="Barry K."/>
            <person name="Bills G."/>
            <person name="Bluhm B.H."/>
            <person name="Cannon C."/>
            <person name="Castanera R."/>
            <person name="Culley D.E."/>
            <person name="Daum C."/>
            <person name="Ezra D."/>
            <person name="Gonzalez J.B."/>
            <person name="Henrissat B."/>
            <person name="Kuo A."/>
            <person name="Liang C."/>
            <person name="Lipzen A."/>
            <person name="Lutzoni F."/>
            <person name="Magnuson J."/>
            <person name="Mondo S."/>
            <person name="Nolan M."/>
            <person name="Ohm R."/>
            <person name="Pangilinan J."/>
            <person name="Park H.-J.H."/>
            <person name="Ramirez L."/>
            <person name="Alfaro M."/>
            <person name="Sun H."/>
            <person name="Tritt A."/>
            <person name="Yoshinaga Y."/>
            <person name="Zwiers L.-H.L."/>
            <person name="Turgeon B.G."/>
            <person name="Goodwin S.B."/>
            <person name="Spatafora J.W."/>
            <person name="Crous P.W."/>
            <person name="Grigoriev I.V."/>
        </authorList>
    </citation>
    <scope>NUCLEOTIDE SEQUENCE [LARGE SCALE GENOMIC DNA]</scope>
    <source>
        <strain evidence="5 6">CBS 611.86</strain>
    </source>
</reference>
<evidence type="ECO:0000256" key="2">
    <source>
        <dbReference type="ARBA" id="ARBA00011748"/>
    </source>
</evidence>
<dbReference type="AlphaFoldDB" id="A0A7C8M407"/>
<feature type="non-terminal residue" evidence="5">
    <location>
        <position position="1"/>
    </location>
</feature>
<evidence type="ECO:0000256" key="3">
    <source>
        <dbReference type="ARBA" id="ARBA00022702"/>
    </source>
</evidence>
<evidence type="ECO:0000313" key="6">
    <source>
        <dbReference type="Proteomes" id="UP000481861"/>
    </source>
</evidence>
<protein>
    <submittedName>
        <fullName evidence="5">Uncharacterized protein</fullName>
    </submittedName>
</protein>
<dbReference type="OrthoDB" id="2251794at2759"/>
<accession>A0A7C8M407</accession>
<dbReference type="PANTHER" id="PTHR11245">
    <property type="entry name" value="STANNIOCALCIN"/>
    <property type="match status" value="1"/>
</dbReference>
<comment type="similarity">
    <text evidence="1">Belongs to the stanniocalcin family.</text>
</comment>
<dbReference type="GO" id="GO:0006874">
    <property type="term" value="P:intracellular calcium ion homeostasis"/>
    <property type="evidence" value="ECO:0007669"/>
    <property type="project" value="TreeGrafter"/>
</dbReference>
<organism evidence="5 6">
    <name type="scientific">Massariosphaeria phaeospora</name>
    <dbReference type="NCBI Taxonomy" id="100035"/>
    <lineage>
        <taxon>Eukaryota</taxon>
        <taxon>Fungi</taxon>
        <taxon>Dikarya</taxon>
        <taxon>Ascomycota</taxon>
        <taxon>Pezizomycotina</taxon>
        <taxon>Dothideomycetes</taxon>
        <taxon>Pleosporomycetidae</taxon>
        <taxon>Pleosporales</taxon>
        <taxon>Pleosporales incertae sedis</taxon>
        <taxon>Massariosphaeria</taxon>
    </lineage>
</organism>
<evidence type="ECO:0000256" key="1">
    <source>
        <dbReference type="ARBA" id="ARBA00008693"/>
    </source>
</evidence>
<dbReference type="Proteomes" id="UP000481861">
    <property type="component" value="Unassembled WGS sequence"/>
</dbReference>
<evidence type="ECO:0000313" key="5">
    <source>
        <dbReference type="EMBL" id="KAF2867599.1"/>
    </source>
</evidence>
<dbReference type="GO" id="GO:0005576">
    <property type="term" value="C:extracellular region"/>
    <property type="evidence" value="ECO:0007669"/>
    <property type="project" value="InterPro"/>
</dbReference>